<dbReference type="AlphaFoldDB" id="A0A7J7LD32"/>
<accession>A0A7J7LD32</accession>
<dbReference type="Proteomes" id="UP000541444">
    <property type="component" value="Unassembled WGS sequence"/>
</dbReference>
<dbReference type="EMBL" id="JACGCM010002372">
    <property type="protein sequence ID" value="KAF6140459.1"/>
    <property type="molecule type" value="Genomic_DNA"/>
</dbReference>
<reference evidence="1 2" key="1">
    <citation type="journal article" date="2020" name="IScience">
        <title>Genome Sequencing of the Endangered Kingdonia uniflora (Circaeasteraceae, Ranunculales) Reveals Potential Mechanisms of Evolutionary Specialization.</title>
        <authorList>
            <person name="Sun Y."/>
            <person name="Deng T."/>
            <person name="Zhang A."/>
            <person name="Moore M.J."/>
            <person name="Landis J.B."/>
            <person name="Lin N."/>
            <person name="Zhang H."/>
            <person name="Zhang X."/>
            <person name="Huang J."/>
            <person name="Zhang X."/>
            <person name="Sun H."/>
            <person name="Wang H."/>
        </authorList>
    </citation>
    <scope>NUCLEOTIDE SEQUENCE [LARGE SCALE GENOMIC DNA]</scope>
    <source>
        <strain evidence="1">TB1705</strain>
        <tissue evidence="1">Leaf</tissue>
    </source>
</reference>
<proteinExistence type="predicted"/>
<organism evidence="1 2">
    <name type="scientific">Kingdonia uniflora</name>
    <dbReference type="NCBI Taxonomy" id="39325"/>
    <lineage>
        <taxon>Eukaryota</taxon>
        <taxon>Viridiplantae</taxon>
        <taxon>Streptophyta</taxon>
        <taxon>Embryophyta</taxon>
        <taxon>Tracheophyta</taxon>
        <taxon>Spermatophyta</taxon>
        <taxon>Magnoliopsida</taxon>
        <taxon>Ranunculales</taxon>
        <taxon>Circaeasteraceae</taxon>
        <taxon>Kingdonia</taxon>
    </lineage>
</organism>
<keyword evidence="2" id="KW-1185">Reference proteome</keyword>
<sequence length="59" mass="6931">MGKKDVQHANVTMVVAEITKTDIVLFNQEKVVGKAYQTKERKEEVDRVNRRKMLMKLVR</sequence>
<evidence type="ECO:0000313" key="2">
    <source>
        <dbReference type="Proteomes" id="UP000541444"/>
    </source>
</evidence>
<evidence type="ECO:0000313" key="1">
    <source>
        <dbReference type="EMBL" id="KAF6140459.1"/>
    </source>
</evidence>
<name>A0A7J7LD32_9MAGN</name>
<gene>
    <name evidence="1" type="ORF">GIB67_014382</name>
</gene>
<comment type="caution">
    <text evidence="1">The sequence shown here is derived from an EMBL/GenBank/DDBJ whole genome shotgun (WGS) entry which is preliminary data.</text>
</comment>
<protein>
    <submittedName>
        <fullName evidence="1">Uncharacterized protein</fullName>
    </submittedName>
</protein>